<name>A0A5Q0CEV6_9HYPH</name>
<organism evidence="1 2">
    <name type="scientific">Rhizobium grahamii</name>
    <dbReference type="NCBI Taxonomy" id="1120045"/>
    <lineage>
        <taxon>Bacteria</taxon>
        <taxon>Pseudomonadati</taxon>
        <taxon>Pseudomonadota</taxon>
        <taxon>Alphaproteobacteria</taxon>
        <taxon>Hyphomicrobiales</taxon>
        <taxon>Rhizobiaceae</taxon>
        <taxon>Rhizobium/Agrobacterium group</taxon>
        <taxon>Rhizobium</taxon>
    </lineage>
</organism>
<dbReference type="Proteomes" id="UP000326881">
    <property type="component" value="Plasmid unnamed"/>
</dbReference>
<proteinExistence type="predicted"/>
<protein>
    <submittedName>
        <fullName evidence="1">Uncharacterized protein</fullName>
    </submittedName>
</protein>
<dbReference type="EMBL" id="CP043499">
    <property type="protein sequence ID" value="QFY63835.1"/>
    <property type="molecule type" value="Genomic_DNA"/>
</dbReference>
<dbReference type="RefSeq" id="WP_153273782.1">
    <property type="nucleotide sequence ID" value="NZ_CP043499.1"/>
</dbReference>
<dbReference type="OrthoDB" id="8365709at2"/>
<keyword evidence="1" id="KW-0614">Plasmid</keyword>
<accession>A0A5Q0CEV6</accession>
<evidence type="ECO:0000313" key="2">
    <source>
        <dbReference type="Proteomes" id="UP000326881"/>
    </source>
</evidence>
<keyword evidence="2" id="KW-1185">Reference proteome</keyword>
<sequence>MNAVLHKLSDLRGQIKTCDVKTAGTLPRTMYGLVTETLDPRLPCVYVVECLPGLCVAMNNLLRALGSFGRHPRNAEMIEDARRDMLRMLDIFSDEVNLLSFAVDVAASG</sequence>
<evidence type="ECO:0000313" key="1">
    <source>
        <dbReference type="EMBL" id="QFY63835.1"/>
    </source>
</evidence>
<geneLocation type="plasmid" evidence="1 2">
    <name>unnamed</name>
</geneLocation>
<reference evidence="1 2" key="1">
    <citation type="submission" date="2019-08" db="EMBL/GenBank/DDBJ databases">
        <title>Prosopis cineraria nodule microbiome.</title>
        <authorList>
            <person name="Ali R."/>
            <person name="Chaluvadi S.R."/>
            <person name="Wang X."/>
        </authorList>
    </citation>
    <scope>NUCLEOTIDE SEQUENCE [LARGE SCALE GENOMIC DNA]</scope>
    <source>
        <strain evidence="1 2">BG7</strain>
        <plasmid evidence="1 2">unnamed</plasmid>
    </source>
</reference>
<dbReference type="AlphaFoldDB" id="A0A5Q0CEV6"/>
<gene>
    <name evidence="1" type="ORF">FZ934_26860</name>
</gene>
<dbReference type="KEGG" id="rgr:FZ934_26860"/>